<feature type="transmembrane region" description="Helical" evidence="1">
    <location>
        <begin position="27"/>
        <end position="50"/>
    </location>
</feature>
<keyword evidence="1" id="KW-1133">Transmembrane helix</keyword>
<keyword evidence="3" id="KW-1185">Reference proteome</keyword>
<evidence type="ECO:0000256" key="1">
    <source>
        <dbReference type="SAM" id="Phobius"/>
    </source>
</evidence>
<name>A0ABD2J135_HETSC</name>
<comment type="caution">
    <text evidence="2">The sequence shown here is derived from an EMBL/GenBank/DDBJ whole genome shotgun (WGS) entry which is preliminary data.</text>
</comment>
<proteinExistence type="predicted"/>
<dbReference type="AlphaFoldDB" id="A0ABD2J135"/>
<sequence>MKGKVNFVFLSLPSTVSSPPLPSSSSTASFFFSLPFVFISVSVSSSVLSVSPFYRSLYSQTVLLSANLPPIRPCQSLINPQPSVSQSPLYFPQSFVPGEQLPFSVSGVHFPHQQTMTS</sequence>
<keyword evidence="1" id="KW-0812">Transmembrane</keyword>
<reference evidence="2 3" key="1">
    <citation type="submission" date="2024-10" db="EMBL/GenBank/DDBJ databases">
        <authorList>
            <person name="Kim D."/>
        </authorList>
    </citation>
    <scope>NUCLEOTIDE SEQUENCE [LARGE SCALE GENOMIC DNA]</scope>
    <source>
        <strain evidence="2">Taebaek</strain>
    </source>
</reference>
<dbReference type="Proteomes" id="UP001620645">
    <property type="component" value="Unassembled WGS sequence"/>
</dbReference>
<evidence type="ECO:0000313" key="2">
    <source>
        <dbReference type="EMBL" id="KAL3085824.1"/>
    </source>
</evidence>
<dbReference type="EMBL" id="JBICCN010000220">
    <property type="protein sequence ID" value="KAL3085824.1"/>
    <property type="molecule type" value="Genomic_DNA"/>
</dbReference>
<protein>
    <submittedName>
        <fullName evidence="2">Uncharacterized protein</fullName>
    </submittedName>
</protein>
<organism evidence="2 3">
    <name type="scientific">Heterodera schachtii</name>
    <name type="common">Sugarbeet cyst nematode worm</name>
    <name type="synonym">Tylenchus schachtii</name>
    <dbReference type="NCBI Taxonomy" id="97005"/>
    <lineage>
        <taxon>Eukaryota</taxon>
        <taxon>Metazoa</taxon>
        <taxon>Ecdysozoa</taxon>
        <taxon>Nematoda</taxon>
        <taxon>Chromadorea</taxon>
        <taxon>Rhabditida</taxon>
        <taxon>Tylenchina</taxon>
        <taxon>Tylenchomorpha</taxon>
        <taxon>Tylenchoidea</taxon>
        <taxon>Heteroderidae</taxon>
        <taxon>Heteroderinae</taxon>
        <taxon>Heterodera</taxon>
    </lineage>
</organism>
<gene>
    <name evidence="2" type="ORF">niasHS_008120</name>
</gene>
<evidence type="ECO:0000313" key="3">
    <source>
        <dbReference type="Proteomes" id="UP001620645"/>
    </source>
</evidence>
<accession>A0ABD2J135</accession>
<keyword evidence="1" id="KW-0472">Membrane</keyword>